<keyword evidence="3" id="KW-0804">Transcription</keyword>
<dbReference type="InterPro" id="IPR014757">
    <property type="entry name" value="Tscrpt_reg_IclR_C"/>
</dbReference>
<dbReference type="PANTHER" id="PTHR30136">
    <property type="entry name" value="HELIX-TURN-HELIX TRANSCRIPTIONAL REGULATOR, ICLR FAMILY"/>
    <property type="match status" value="1"/>
</dbReference>
<dbReference type="InterPro" id="IPR005471">
    <property type="entry name" value="Tscrpt_reg_IclR_N"/>
</dbReference>
<keyword evidence="2" id="KW-0238">DNA-binding</keyword>
<evidence type="ECO:0000259" key="5">
    <source>
        <dbReference type="PROSITE" id="PS51078"/>
    </source>
</evidence>
<dbReference type="GO" id="GO:0003700">
    <property type="term" value="F:DNA-binding transcription factor activity"/>
    <property type="evidence" value="ECO:0007669"/>
    <property type="project" value="TreeGrafter"/>
</dbReference>
<evidence type="ECO:0000313" key="6">
    <source>
        <dbReference type="EMBL" id="MDI2098608.1"/>
    </source>
</evidence>
<evidence type="ECO:0000256" key="4">
    <source>
        <dbReference type="SAM" id="MobiDB-lite"/>
    </source>
</evidence>
<dbReference type="AlphaFoldDB" id="A0AAW6T8D9"/>
<dbReference type="EMBL" id="JASATX010000002">
    <property type="protein sequence ID" value="MDI2098608.1"/>
    <property type="molecule type" value="Genomic_DNA"/>
</dbReference>
<organism evidence="6 7">
    <name type="scientific">Ruicaihuangia caeni</name>
    <dbReference type="NCBI Taxonomy" id="3042517"/>
    <lineage>
        <taxon>Bacteria</taxon>
        <taxon>Bacillati</taxon>
        <taxon>Actinomycetota</taxon>
        <taxon>Actinomycetes</taxon>
        <taxon>Micrococcales</taxon>
        <taxon>Microbacteriaceae</taxon>
        <taxon>Ruicaihuangia</taxon>
    </lineage>
</organism>
<evidence type="ECO:0000256" key="3">
    <source>
        <dbReference type="ARBA" id="ARBA00023163"/>
    </source>
</evidence>
<dbReference type="SUPFAM" id="SSF46785">
    <property type="entry name" value="Winged helix' DNA-binding domain"/>
    <property type="match status" value="1"/>
</dbReference>
<feature type="domain" description="IclR-ED" evidence="5">
    <location>
        <begin position="92"/>
        <end position="270"/>
    </location>
</feature>
<dbReference type="Pfam" id="PF09339">
    <property type="entry name" value="HTH_IclR"/>
    <property type="match status" value="1"/>
</dbReference>
<accession>A0AAW6T8D9</accession>
<dbReference type="RefSeq" id="WP_281488392.1">
    <property type="nucleotide sequence ID" value="NZ_JASATX010000002.1"/>
</dbReference>
<dbReference type="InterPro" id="IPR036388">
    <property type="entry name" value="WH-like_DNA-bd_sf"/>
</dbReference>
<comment type="caution">
    <text evidence="6">The sequence shown here is derived from an EMBL/GenBank/DDBJ whole genome shotgun (WGS) entry which is preliminary data.</text>
</comment>
<evidence type="ECO:0000256" key="1">
    <source>
        <dbReference type="ARBA" id="ARBA00023015"/>
    </source>
</evidence>
<dbReference type="InterPro" id="IPR050707">
    <property type="entry name" value="HTH_MetabolicPath_Reg"/>
</dbReference>
<dbReference type="Pfam" id="PF01614">
    <property type="entry name" value="IclR_C"/>
    <property type="match status" value="1"/>
</dbReference>
<dbReference type="GO" id="GO:0003677">
    <property type="term" value="F:DNA binding"/>
    <property type="evidence" value="ECO:0007669"/>
    <property type="project" value="UniProtKB-KW"/>
</dbReference>
<dbReference type="InterPro" id="IPR029016">
    <property type="entry name" value="GAF-like_dom_sf"/>
</dbReference>
<protein>
    <submittedName>
        <fullName evidence="6">IclR family transcriptional regulator</fullName>
    </submittedName>
</protein>
<proteinExistence type="predicted"/>
<dbReference type="GO" id="GO:0045892">
    <property type="term" value="P:negative regulation of DNA-templated transcription"/>
    <property type="evidence" value="ECO:0007669"/>
    <property type="project" value="TreeGrafter"/>
</dbReference>
<sequence>MQSTSTQGNTTQGNTTQGAGAAAQNKTKGVDSARRVLQILLQFGESKPEVTIEEVAAQHNISIPSAYRYIALLRELYLVEERNRGTYVLSPQVLRLTAAAEASIDVAAAAQPVVDRLVAQTGETALAMRRIGDSAVCVVSSQPDLTLGISFRPGHLMPLHRGAGPKVLLASMPRSRRESYLSRVMHESSPARIDGFRDELRAIAKAGLAISDSEVDDGIWAVAAAVNVENTVVATISIAGPSFRIGEARREELVATVQAAAREVEAAIRREEA</sequence>
<keyword evidence="1" id="KW-0805">Transcription regulation</keyword>
<dbReference type="Gene3D" id="1.10.10.10">
    <property type="entry name" value="Winged helix-like DNA-binding domain superfamily/Winged helix DNA-binding domain"/>
    <property type="match status" value="1"/>
</dbReference>
<dbReference type="SUPFAM" id="SSF55781">
    <property type="entry name" value="GAF domain-like"/>
    <property type="match status" value="1"/>
</dbReference>
<reference evidence="6 7" key="1">
    <citation type="submission" date="2023-04" db="EMBL/GenBank/DDBJ databases">
        <title>Klugiella caeni sp. nov. isolated from the sludge of biochemical tank.</title>
        <authorList>
            <person name="Geng K."/>
        </authorList>
    </citation>
    <scope>NUCLEOTIDE SEQUENCE [LARGE SCALE GENOMIC DNA]</scope>
    <source>
        <strain evidence="6 7">YN-L-19</strain>
    </source>
</reference>
<dbReference type="Proteomes" id="UP001321506">
    <property type="component" value="Unassembled WGS sequence"/>
</dbReference>
<evidence type="ECO:0000256" key="2">
    <source>
        <dbReference type="ARBA" id="ARBA00023125"/>
    </source>
</evidence>
<keyword evidence="7" id="KW-1185">Reference proteome</keyword>
<dbReference type="Gene3D" id="3.30.450.40">
    <property type="match status" value="1"/>
</dbReference>
<evidence type="ECO:0000313" key="7">
    <source>
        <dbReference type="Proteomes" id="UP001321506"/>
    </source>
</evidence>
<feature type="region of interest" description="Disordered" evidence="4">
    <location>
        <begin position="1"/>
        <end position="27"/>
    </location>
</feature>
<dbReference type="PANTHER" id="PTHR30136:SF24">
    <property type="entry name" value="HTH-TYPE TRANSCRIPTIONAL REPRESSOR ALLR"/>
    <property type="match status" value="1"/>
</dbReference>
<dbReference type="InterPro" id="IPR036390">
    <property type="entry name" value="WH_DNA-bd_sf"/>
</dbReference>
<dbReference type="PROSITE" id="PS51078">
    <property type="entry name" value="ICLR_ED"/>
    <property type="match status" value="1"/>
</dbReference>
<name>A0AAW6T8D9_9MICO</name>
<dbReference type="SMART" id="SM00346">
    <property type="entry name" value="HTH_ICLR"/>
    <property type="match status" value="1"/>
</dbReference>
<gene>
    <name evidence="6" type="ORF">QF206_06475</name>
</gene>